<feature type="region of interest" description="Disordered" evidence="1">
    <location>
        <begin position="152"/>
        <end position="172"/>
    </location>
</feature>
<evidence type="ECO:0000313" key="3">
    <source>
        <dbReference type="EMBL" id="VVD87254.1"/>
    </source>
</evidence>
<feature type="compositionally biased region" description="Polar residues" evidence="1">
    <location>
        <begin position="1"/>
        <end position="18"/>
    </location>
</feature>
<dbReference type="InterPro" id="IPR046673">
    <property type="entry name" value="ToxA_N"/>
</dbReference>
<evidence type="ECO:0000259" key="2">
    <source>
        <dbReference type="Pfam" id="PF20178"/>
    </source>
</evidence>
<sequence length="1580" mass="172089">MISNTNISATKTTLIPASTATPVPTPQRTPQLTLPAAAPVDRQTFQTLLAKLHAEDTALWASSMEHACARHPELRVSLLLTLTGTPLAEVAEFLSQENDPIVQALNDHADLAPGILASLERALVERRPYETLAETFARVASPGNLRDIRRSQERTQADVPCPPEAGPCETGSDWKQRVKQAFMWLWLSGSGHDPWREDRDYEAIARALAKDVTSGPTHPAWHKHGLAGTLTGLLYALNGTPRPDISNVSDLPNASDTSTVSPQASQFNDIGRAIGNCLDTVVTGVADAMNVPLWADPLAFPAAQGLPTQRTTTLAQALEHLHAEPFHPAHQLQPHRLTRRDVTPPNAAPRSPLSPSTTSQRLTDLAITQTDRHLAQQDIAQYVAPLTDWKQRVKDKLAKSGTGTGANFDPDRWFLNRFKYFTHPSDLAPGQWRRTGFVSSTSLTDAAVQLLASGEALPGTEAEYGIYSHNSPKHSPYLPVDELPSLNVTSFVDAIQTSRTRLVETLGGLAASDRRLASEVIVYSHWKEMLEEDSKLRYAAGQISHTGLILAQLVVYAPSAAARASSDSDMTDIQGYRFDVGVPGQNGTLQPGGMFAVSQTSLRTTGESGRLIVYVAGSSAPIQEFASMEGLRNDLLRGNESILYNELVQRLPLSVSQRCVNGAMCNITLAETGDDLIQMSLDVAFTVIHRETMDTGQEVVSDARGQTWTQWLAGAPSEVVESELAASRPRGYPDTLPADRQLNLRLRTMQQVRDAVELRATISGALPDLHEGASRYVAQLIKTATGVTLNPAKVFVHIYKINERASPLAHQSWKPVQSSGTVTLSQLVIDIAEGTRPSTVPPSAKVIFSLDANPVGARSFAVGSLTPEALLSLIDTGAFVAEQTRALTTFWSEHQGNVRTTLKSSFTIDAYMQYHDGLLLREGADIARQITRCPSFDTLDLDHVQDTFDPADSTVIASWLRIGVAVSEIQEFTDQTTGWILIWAPRLLDNNMKAFANRKQYNDWLEQQAQTLEGRTRLLSCFSREDRHGEHGEALKSLLALVGSDAPLAHLISRSAPMTGDPFTAYVQVFRERTSELSLHSVPRDPAEPVVLLLHALTAINWITGLGTAFRLPIPGLMEANAVLSATDMLLGGMSAALGDEAVSSAGWASLLTGITGGIPIGCYYRASTAVQRELLPFVDRTPLSRLTMLMPNLYRGETGLIVASGDKRFAIEYYPAEGTWRLTDPKGIAGPGPSISQTYGYEWVLESDLMMSDSEAGITAVFHEDISREFVDVQYRAKCATLANSADPAERAAFAAGKQEAGASFLKWDETYRPADLLKLDLISLDPKDAKLAGILARRVEDALRFEATQRALVNARIVAAQVREAGGTLEAFTQTAYINSNADGHTGFCLPLTRAMTAALHMGKEDAFIGNIRNAIEAPKSDAAIKLRNGLIALHSNVNARQLEIPLRGVRLTDNALTIEELFRLLTSESAGVNSYLIKTRAHAMSVTLSGDASWFYDANFGLAKFESRQALAEAFIKHLLDGGLGHLYQAYGSRNNMLFLVDKLQTHLMRRIELTPGVFVNDLLEPLFDRAVPPSGS</sequence>
<name>A0A5E4TL12_9BURK</name>
<dbReference type="EMBL" id="CABPSK010000001">
    <property type="protein sequence ID" value="VVD87254.1"/>
    <property type="molecule type" value="Genomic_DNA"/>
</dbReference>
<keyword evidence="4" id="KW-1185">Reference proteome</keyword>
<evidence type="ECO:0000256" key="1">
    <source>
        <dbReference type="SAM" id="MobiDB-lite"/>
    </source>
</evidence>
<reference evidence="3 4" key="1">
    <citation type="submission" date="2019-08" db="EMBL/GenBank/DDBJ databases">
        <authorList>
            <person name="Peeters C."/>
        </authorList>
    </citation>
    <scope>NUCLEOTIDE SEQUENCE [LARGE SCALE GENOMIC DNA]</scope>
    <source>
        <strain evidence="3 4">LMG 31114</strain>
    </source>
</reference>
<organism evidence="3 4">
    <name type="scientific">Pandoraea pneumonica</name>
    <dbReference type="NCBI Taxonomy" id="2508299"/>
    <lineage>
        <taxon>Bacteria</taxon>
        <taxon>Pseudomonadati</taxon>
        <taxon>Pseudomonadota</taxon>
        <taxon>Betaproteobacteria</taxon>
        <taxon>Burkholderiales</taxon>
        <taxon>Burkholderiaceae</taxon>
        <taxon>Pandoraea</taxon>
    </lineage>
</organism>
<gene>
    <name evidence="3" type="ORF">PPN31114_01465</name>
</gene>
<dbReference type="Proteomes" id="UP000366945">
    <property type="component" value="Unassembled WGS sequence"/>
</dbReference>
<protein>
    <submittedName>
        <fullName evidence="3">Toxin Afp18</fullName>
    </submittedName>
</protein>
<dbReference type="Pfam" id="PF20178">
    <property type="entry name" value="ToxA_N"/>
    <property type="match status" value="2"/>
</dbReference>
<accession>A0A5E4TL12</accession>
<proteinExistence type="predicted"/>
<feature type="domain" description="Dermonecrotic toxin N-terminal" evidence="2">
    <location>
        <begin position="765"/>
        <end position="1024"/>
    </location>
</feature>
<feature type="compositionally biased region" description="Low complexity" evidence="1">
    <location>
        <begin position="19"/>
        <end position="29"/>
    </location>
</feature>
<dbReference type="CDD" id="cd20495">
    <property type="entry name" value="C58_PaToxP-like"/>
    <property type="match status" value="1"/>
</dbReference>
<feature type="region of interest" description="Disordered" evidence="1">
    <location>
        <begin position="326"/>
        <end position="360"/>
    </location>
</feature>
<feature type="region of interest" description="Disordered" evidence="1">
    <location>
        <begin position="1"/>
        <end position="29"/>
    </location>
</feature>
<feature type="domain" description="Dermonecrotic toxin N-terminal" evidence="2">
    <location>
        <begin position="390"/>
        <end position="637"/>
    </location>
</feature>
<evidence type="ECO:0000313" key="4">
    <source>
        <dbReference type="Proteomes" id="UP000366945"/>
    </source>
</evidence>